<dbReference type="Gene3D" id="3.30.1140.40">
    <property type="entry name" value="Tctex-1"/>
    <property type="match status" value="1"/>
</dbReference>
<proteinExistence type="inferred from homology"/>
<comment type="similarity">
    <text evidence="1">Belongs to the dynein light chain Tctex-type family.</text>
</comment>
<dbReference type="EMBL" id="JBHFQA010000012">
    <property type="protein sequence ID" value="KAL2089962.1"/>
    <property type="molecule type" value="Genomic_DNA"/>
</dbReference>
<keyword evidence="4" id="KW-1185">Reference proteome</keyword>
<reference evidence="3 4" key="1">
    <citation type="submission" date="2024-09" db="EMBL/GenBank/DDBJ databases">
        <title>A chromosome-level genome assembly of Gray's grenadier anchovy, Coilia grayii.</title>
        <authorList>
            <person name="Fu Z."/>
        </authorList>
    </citation>
    <scope>NUCLEOTIDE SEQUENCE [LARGE SCALE GENOMIC DNA]</scope>
    <source>
        <strain evidence="3">G4</strain>
        <tissue evidence="3">Muscle</tissue>
    </source>
</reference>
<evidence type="ECO:0008006" key="5">
    <source>
        <dbReference type="Google" id="ProtNLM"/>
    </source>
</evidence>
<protein>
    <recommendedName>
        <fullName evidence="5">Tctex1 domain-containing protein 4</fullName>
    </recommendedName>
</protein>
<evidence type="ECO:0000313" key="4">
    <source>
        <dbReference type="Proteomes" id="UP001591681"/>
    </source>
</evidence>
<evidence type="ECO:0000313" key="3">
    <source>
        <dbReference type="EMBL" id="KAL2089962.1"/>
    </source>
</evidence>
<feature type="region of interest" description="Disordered" evidence="2">
    <location>
        <begin position="1"/>
        <end position="30"/>
    </location>
</feature>
<comment type="caution">
    <text evidence="3">The sequence shown here is derived from an EMBL/GenBank/DDBJ whole genome shotgun (WGS) entry which is preliminary data.</text>
</comment>
<dbReference type="InterPro" id="IPR038586">
    <property type="entry name" value="Tctex-1-like_sf"/>
</dbReference>
<dbReference type="Proteomes" id="UP001591681">
    <property type="component" value="Unassembled WGS sequence"/>
</dbReference>
<organism evidence="3 4">
    <name type="scientific">Coilia grayii</name>
    <name type="common">Gray's grenadier anchovy</name>
    <dbReference type="NCBI Taxonomy" id="363190"/>
    <lineage>
        <taxon>Eukaryota</taxon>
        <taxon>Metazoa</taxon>
        <taxon>Chordata</taxon>
        <taxon>Craniata</taxon>
        <taxon>Vertebrata</taxon>
        <taxon>Euteleostomi</taxon>
        <taxon>Actinopterygii</taxon>
        <taxon>Neopterygii</taxon>
        <taxon>Teleostei</taxon>
        <taxon>Clupei</taxon>
        <taxon>Clupeiformes</taxon>
        <taxon>Clupeoidei</taxon>
        <taxon>Engraulidae</taxon>
        <taxon>Coilinae</taxon>
        <taxon>Coilia</taxon>
    </lineage>
</organism>
<dbReference type="PANTHER" id="PTHR21255:SF61">
    <property type="entry name" value="TCTEX1 DOMAIN CONTAINING 1"/>
    <property type="match status" value="1"/>
</dbReference>
<feature type="compositionally biased region" description="Basic residues" evidence="2">
    <location>
        <begin position="1"/>
        <end position="11"/>
    </location>
</feature>
<dbReference type="InterPro" id="IPR005334">
    <property type="entry name" value="Tctex-1-like"/>
</dbReference>
<sequence length="222" mass="24116">MDGYKGMRRVSRVTLKETPKGNSKDGTDTHALKEVYAPMPVPSAARRVSKQVQLQPQNRGLISLKGLLTAQRFSKGLKARAVQKLAARKAVRSPARKLVPIVNEQVPTGCAQPKERFPAVHVSQLVQDFLVSRLDGMAYVGGGPSAGPLVLAMSEELRALARTVCPPRYRLVCTVSLGPAGQEGLMMASRCLWDPHADTCVSHTAQTDQVFCVASVFAVYYE</sequence>
<dbReference type="AlphaFoldDB" id="A0ABD1JSX4"/>
<accession>A0ABD1JSX4</accession>
<evidence type="ECO:0000256" key="2">
    <source>
        <dbReference type="SAM" id="MobiDB-lite"/>
    </source>
</evidence>
<gene>
    <name evidence="3" type="ORF">ACEWY4_014650</name>
</gene>
<name>A0ABD1JSX4_9TELE</name>
<dbReference type="Pfam" id="PF03645">
    <property type="entry name" value="Tctex-1"/>
    <property type="match status" value="1"/>
</dbReference>
<dbReference type="PANTHER" id="PTHR21255">
    <property type="entry name" value="T-COMPLEX-ASSOCIATED-TESTIS-EXPRESSED 1/ DYNEIN LIGHT CHAIN"/>
    <property type="match status" value="1"/>
</dbReference>
<evidence type="ECO:0000256" key="1">
    <source>
        <dbReference type="ARBA" id="ARBA00005361"/>
    </source>
</evidence>
<feature type="compositionally biased region" description="Basic and acidic residues" evidence="2">
    <location>
        <begin position="14"/>
        <end position="30"/>
    </location>
</feature>